<dbReference type="GO" id="GO:0016705">
    <property type="term" value="F:oxidoreductase activity, acting on paired donors, with incorporation or reduction of molecular oxygen"/>
    <property type="evidence" value="ECO:0007669"/>
    <property type="project" value="InterPro"/>
</dbReference>
<evidence type="ECO:0000313" key="3">
    <source>
        <dbReference type="Proteomes" id="UP000319148"/>
    </source>
</evidence>
<reference evidence="3" key="1">
    <citation type="submission" date="2019-06" db="EMBL/GenBank/DDBJ databases">
        <title>The complete genome of Emcibacter congregatus ZYLT.</title>
        <authorList>
            <person name="Zhao Z."/>
        </authorList>
    </citation>
    <scope>NUCLEOTIDE SEQUENCE [LARGE SCALE GENOMIC DNA]</scope>
    <source>
        <strain evidence="3">MCCC 1A06723</strain>
    </source>
</reference>
<dbReference type="Gene3D" id="3.20.20.30">
    <property type="entry name" value="Luciferase-like domain"/>
    <property type="match status" value="1"/>
</dbReference>
<name>A0A501PVL2_9PROT</name>
<organism evidence="2 3">
    <name type="scientific">Emcibacter nanhaiensis</name>
    <dbReference type="NCBI Taxonomy" id="1505037"/>
    <lineage>
        <taxon>Bacteria</taxon>
        <taxon>Pseudomonadati</taxon>
        <taxon>Pseudomonadota</taxon>
        <taxon>Alphaproteobacteria</taxon>
        <taxon>Emcibacterales</taxon>
        <taxon>Emcibacteraceae</taxon>
        <taxon>Emcibacter</taxon>
    </lineage>
</organism>
<proteinExistence type="predicted"/>
<dbReference type="PANTHER" id="PTHR30137:SF6">
    <property type="entry name" value="LUCIFERASE-LIKE MONOOXYGENASE"/>
    <property type="match status" value="1"/>
</dbReference>
<dbReference type="RefSeq" id="WP_139937806.1">
    <property type="nucleotide sequence ID" value="NZ_JBHSYP010000011.1"/>
</dbReference>
<evidence type="ECO:0000313" key="2">
    <source>
        <dbReference type="EMBL" id="TPD63806.1"/>
    </source>
</evidence>
<dbReference type="AlphaFoldDB" id="A0A501PVL2"/>
<dbReference type="EMBL" id="VFIY01000003">
    <property type="protein sequence ID" value="TPD63806.1"/>
    <property type="molecule type" value="Genomic_DNA"/>
</dbReference>
<dbReference type="Pfam" id="PF00296">
    <property type="entry name" value="Bac_luciferase"/>
    <property type="match status" value="1"/>
</dbReference>
<sequence length="345" mass="37776">MVKSWAFEFFPNPHAHGGEGAAEIDPKLEQDYWNFYMDLWVSAEALGFDGLLLSEHHFGGGYSPSPNILLPAIAQRTKSLRLGVMGNVLPYHTPWRLVEEFAMLDNLTGGRLEIGTSAGIPAELAMVGMSPAEGRARYEESIQVIDQALKNGVINHKGEYWNIENLPVVPPFAQKPEPPKWTTVISVESARKAAKRGSKIATGFISTDKVKEVFDNYKEAAAEAGLEAGPDQLGLRRQVIIDATSVPSEKAEGYKDAFVDMVAAFDKRVIAPGRKALDSDGAHGYAFGDDEFISGSPKEVAEQIKDQCERSGAGHFQVVFAGHQSLEELAMSWKLYGEEVIPLLK</sequence>
<dbReference type="GO" id="GO:0005829">
    <property type="term" value="C:cytosol"/>
    <property type="evidence" value="ECO:0007669"/>
    <property type="project" value="TreeGrafter"/>
</dbReference>
<gene>
    <name evidence="2" type="ORF">FIV46_00285</name>
</gene>
<evidence type="ECO:0000259" key="1">
    <source>
        <dbReference type="Pfam" id="PF00296"/>
    </source>
</evidence>
<dbReference type="PANTHER" id="PTHR30137">
    <property type="entry name" value="LUCIFERASE-LIKE MONOOXYGENASE"/>
    <property type="match status" value="1"/>
</dbReference>
<comment type="caution">
    <text evidence="2">The sequence shown here is derived from an EMBL/GenBank/DDBJ whole genome shotgun (WGS) entry which is preliminary data.</text>
</comment>
<keyword evidence="3" id="KW-1185">Reference proteome</keyword>
<dbReference type="Proteomes" id="UP000319148">
    <property type="component" value="Unassembled WGS sequence"/>
</dbReference>
<dbReference type="InterPro" id="IPR036661">
    <property type="entry name" value="Luciferase-like_sf"/>
</dbReference>
<dbReference type="InterPro" id="IPR011251">
    <property type="entry name" value="Luciferase-like_dom"/>
</dbReference>
<dbReference type="SUPFAM" id="SSF51679">
    <property type="entry name" value="Bacterial luciferase-like"/>
    <property type="match status" value="1"/>
</dbReference>
<accession>A0A501PVL2</accession>
<dbReference type="InterPro" id="IPR050766">
    <property type="entry name" value="Bact_Lucif_Oxidored"/>
</dbReference>
<dbReference type="OrthoDB" id="9776438at2"/>
<feature type="domain" description="Luciferase-like" evidence="1">
    <location>
        <begin position="24"/>
        <end position="313"/>
    </location>
</feature>
<protein>
    <submittedName>
        <fullName evidence="2">LLM class flavin-dependent oxidoreductase</fullName>
    </submittedName>
</protein>